<dbReference type="EMBL" id="CP015118">
    <property type="protein sequence ID" value="ARN22180.1"/>
    <property type="molecule type" value="Genomic_DNA"/>
</dbReference>
<dbReference type="PROSITE" id="PS50043">
    <property type="entry name" value="HTH_LUXR_2"/>
    <property type="match status" value="1"/>
</dbReference>
<evidence type="ECO:0000313" key="6">
    <source>
        <dbReference type="EMBL" id="ARN22180.1"/>
    </source>
</evidence>
<dbReference type="CDD" id="cd06170">
    <property type="entry name" value="LuxR_C_like"/>
    <property type="match status" value="1"/>
</dbReference>
<keyword evidence="5" id="KW-0804">Transcription</keyword>
<dbReference type="GO" id="GO:0003677">
    <property type="term" value="F:DNA binding"/>
    <property type="evidence" value="ECO:0007669"/>
    <property type="project" value="UniProtKB-KW"/>
</dbReference>
<dbReference type="PANTHER" id="PTHR44688:SF16">
    <property type="entry name" value="DNA-BINDING TRANSCRIPTIONAL ACTIVATOR DEVR_DOSR"/>
    <property type="match status" value="1"/>
</dbReference>
<organism evidence="6 7">
    <name type="scientific">Piscinibacter gummiphilus</name>
    <dbReference type="NCBI Taxonomy" id="946333"/>
    <lineage>
        <taxon>Bacteria</taxon>
        <taxon>Pseudomonadati</taxon>
        <taxon>Pseudomonadota</taxon>
        <taxon>Betaproteobacteria</taxon>
        <taxon>Burkholderiales</taxon>
        <taxon>Sphaerotilaceae</taxon>
        <taxon>Piscinibacter</taxon>
    </lineage>
</organism>
<protein>
    <submittedName>
        <fullName evidence="6">Uncharacterized protein</fullName>
    </submittedName>
</protein>
<keyword evidence="7" id="KW-1185">Reference proteome</keyword>
<dbReference type="FunFam" id="3.40.50.2300:FF:000018">
    <property type="entry name" value="DNA-binding transcriptional regulator NtrC"/>
    <property type="match status" value="1"/>
</dbReference>
<keyword evidence="2" id="KW-0902">Two-component regulatory system</keyword>
<dbReference type="InterPro" id="IPR001789">
    <property type="entry name" value="Sig_transdc_resp-reg_receiver"/>
</dbReference>
<keyword evidence="1" id="KW-0597">Phosphoprotein</keyword>
<reference evidence="6 7" key="1">
    <citation type="submission" date="2016-04" db="EMBL/GenBank/DDBJ databases">
        <title>Complete genome sequence of natural rubber-degrading, novel Gram-negative bacterium, Rhizobacter gummiphilus strain NS21.</title>
        <authorList>
            <person name="Tabata M."/>
            <person name="Kasai D."/>
            <person name="Fukuda M."/>
        </authorList>
    </citation>
    <scope>NUCLEOTIDE SEQUENCE [LARGE SCALE GENOMIC DNA]</scope>
    <source>
        <strain evidence="6 7">NS21</strain>
    </source>
</reference>
<sequence>MHTVYLVDDDAGVRRALSRVLREDGFDVMAFESATQFIDRADAGDGSCIVLDVSMPDVDGLQLQEQLAGAGARLPIVFVSGHADVPMCARAMKNGAVDFLTKPVDAHALVTTVRMAIDRFDAERCARSEAEALKERFHRLTEREREVLDAVVRGRLNKQIAAELNLVEQTVKFHRARLMEHMQARTVAELMLMAARLGLGVESAVSSPEDPGTGRH</sequence>
<dbReference type="InterPro" id="IPR011006">
    <property type="entry name" value="CheY-like_superfamily"/>
</dbReference>
<dbReference type="SUPFAM" id="SSF52172">
    <property type="entry name" value="CheY-like"/>
    <property type="match status" value="1"/>
</dbReference>
<name>A0A1W6LD45_9BURK</name>
<dbReference type="STRING" id="946333.A4W93_21015"/>
<evidence type="ECO:0000256" key="4">
    <source>
        <dbReference type="ARBA" id="ARBA00023125"/>
    </source>
</evidence>
<dbReference type="SMART" id="SM00421">
    <property type="entry name" value="HTH_LUXR"/>
    <property type="match status" value="1"/>
</dbReference>
<dbReference type="SUPFAM" id="SSF46894">
    <property type="entry name" value="C-terminal effector domain of the bipartite response regulators"/>
    <property type="match status" value="1"/>
</dbReference>
<evidence type="ECO:0000256" key="2">
    <source>
        <dbReference type="ARBA" id="ARBA00023012"/>
    </source>
</evidence>
<dbReference type="Gene3D" id="3.40.50.2300">
    <property type="match status" value="1"/>
</dbReference>
<dbReference type="Pfam" id="PF00072">
    <property type="entry name" value="Response_reg"/>
    <property type="match status" value="1"/>
</dbReference>
<dbReference type="AlphaFoldDB" id="A0A1W6LD45"/>
<dbReference type="SMART" id="SM00448">
    <property type="entry name" value="REC"/>
    <property type="match status" value="1"/>
</dbReference>
<accession>A0A1W6LD45</accession>
<keyword evidence="3" id="KW-0805">Transcription regulation</keyword>
<dbReference type="GO" id="GO:0006355">
    <property type="term" value="P:regulation of DNA-templated transcription"/>
    <property type="evidence" value="ECO:0007669"/>
    <property type="project" value="InterPro"/>
</dbReference>
<dbReference type="InterPro" id="IPR000792">
    <property type="entry name" value="Tscrpt_reg_LuxR_C"/>
</dbReference>
<evidence type="ECO:0000313" key="7">
    <source>
        <dbReference type="Proteomes" id="UP000193427"/>
    </source>
</evidence>
<keyword evidence="4" id="KW-0238">DNA-binding</keyword>
<evidence type="ECO:0000256" key="1">
    <source>
        <dbReference type="ARBA" id="ARBA00022553"/>
    </source>
</evidence>
<gene>
    <name evidence="6" type="ORF">A4W93_21015</name>
</gene>
<dbReference type="PROSITE" id="PS50110">
    <property type="entry name" value="RESPONSE_REGULATORY"/>
    <property type="match status" value="1"/>
</dbReference>
<dbReference type="PANTHER" id="PTHR44688">
    <property type="entry name" value="DNA-BINDING TRANSCRIPTIONAL ACTIVATOR DEVR_DOSR"/>
    <property type="match status" value="1"/>
</dbReference>
<dbReference type="Pfam" id="PF00196">
    <property type="entry name" value="GerE"/>
    <property type="match status" value="1"/>
</dbReference>
<dbReference type="OrthoDB" id="9802186at2"/>
<proteinExistence type="predicted"/>
<dbReference type="GO" id="GO:0000160">
    <property type="term" value="P:phosphorelay signal transduction system"/>
    <property type="evidence" value="ECO:0007669"/>
    <property type="project" value="UniProtKB-KW"/>
</dbReference>
<dbReference type="InterPro" id="IPR036388">
    <property type="entry name" value="WH-like_DNA-bd_sf"/>
</dbReference>
<dbReference type="PRINTS" id="PR00038">
    <property type="entry name" value="HTHLUXR"/>
</dbReference>
<dbReference type="InterPro" id="IPR016032">
    <property type="entry name" value="Sig_transdc_resp-reg_C-effctor"/>
</dbReference>
<dbReference type="Proteomes" id="UP000193427">
    <property type="component" value="Chromosome"/>
</dbReference>
<dbReference type="Gene3D" id="1.10.10.10">
    <property type="entry name" value="Winged helix-like DNA-binding domain superfamily/Winged helix DNA-binding domain"/>
    <property type="match status" value="1"/>
</dbReference>
<evidence type="ECO:0000256" key="3">
    <source>
        <dbReference type="ARBA" id="ARBA00023015"/>
    </source>
</evidence>
<dbReference type="KEGG" id="rgu:A4W93_21015"/>
<evidence type="ECO:0000256" key="5">
    <source>
        <dbReference type="ARBA" id="ARBA00023163"/>
    </source>
</evidence>